<dbReference type="InterPro" id="IPR020083">
    <property type="entry name" value="Ribosomal_eL39_CS"/>
</dbReference>
<feature type="non-terminal residue" evidence="4">
    <location>
        <position position="1"/>
    </location>
</feature>
<dbReference type="AlphaFoldDB" id="D2HBC7"/>
<feature type="non-terminal residue" evidence="4">
    <location>
        <position position="46"/>
    </location>
</feature>
<dbReference type="PANTHER" id="PTHR19970:SF26">
    <property type="entry name" value="60S RIBOSOMAL PROTEIN L39 PSEUDOGENE"/>
    <property type="match status" value="1"/>
</dbReference>
<dbReference type="PROSITE" id="PS00051">
    <property type="entry name" value="RIBOSOMAL_L39E"/>
    <property type="match status" value="1"/>
</dbReference>
<evidence type="ECO:0000256" key="1">
    <source>
        <dbReference type="ARBA" id="ARBA00009339"/>
    </source>
</evidence>
<dbReference type="GO" id="GO:0006412">
    <property type="term" value="P:translation"/>
    <property type="evidence" value="ECO:0007669"/>
    <property type="project" value="InterPro"/>
</dbReference>
<reference evidence="4" key="1">
    <citation type="journal article" date="2010" name="Nature">
        <title>The sequence and de novo assembly of the giant panda genome.</title>
        <authorList>
            <person name="Li R."/>
            <person name="Fan W."/>
            <person name="Tian G."/>
            <person name="Zhu H."/>
            <person name="He L."/>
            <person name="Cai J."/>
            <person name="Huang Q."/>
            <person name="Cai Q."/>
            <person name="Li B."/>
            <person name="Bai Y."/>
            <person name="Zhang Z."/>
            <person name="Zhang Y."/>
            <person name="Wang W."/>
            <person name="Li J."/>
            <person name="Wei F."/>
            <person name="Li H."/>
            <person name="Jian M."/>
            <person name="Li J."/>
            <person name="Zhang Z."/>
            <person name="Nielsen R."/>
            <person name="Li D."/>
            <person name="Gu W."/>
            <person name="Yang Z."/>
            <person name="Xuan Z."/>
            <person name="Ryder O.A."/>
            <person name="Leung F.C."/>
            <person name="Zhou Y."/>
            <person name="Cao J."/>
            <person name="Sun X."/>
            <person name="Fu Y."/>
            <person name="Fang X."/>
            <person name="Guo X."/>
            <person name="Wang B."/>
            <person name="Hou R."/>
            <person name="Shen F."/>
            <person name="Mu B."/>
            <person name="Ni P."/>
            <person name="Lin R."/>
            <person name="Qian W."/>
            <person name="Wang G."/>
            <person name="Yu C."/>
            <person name="Nie W."/>
            <person name="Wang J."/>
            <person name="Wu Z."/>
            <person name="Liang H."/>
            <person name="Min J."/>
            <person name="Wu Q."/>
            <person name="Cheng S."/>
            <person name="Ruan J."/>
            <person name="Wang M."/>
            <person name="Shi Z."/>
            <person name="Wen M."/>
            <person name="Liu B."/>
            <person name="Ren X."/>
            <person name="Zheng H."/>
            <person name="Dong D."/>
            <person name="Cook K."/>
            <person name="Shan G."/>
            <person name="Zhang H."/>
            <person name="Kosiol C."/>
            <person name="Xie X."/>
            <person name="Lu Z."/>
            <person name="Zheng H."/>
            <person name="Li Y."/>
            <person name="Steiner C.C."/>
            <person name="Lam T.T."/>
            <person name="Lin S."/>
            <person name="Zhang Q."/>
            <person name="Li G."/>
            <person name="Tian J."/>
            <person name="Gong T."/>
            <person name="Liu H."/>
            <person name="Zhang D."/>
            <person name="Fang L."/>
            <person name="Ye C."/>
            <person name="Zhang J."/>
            <person name="Hu W."/>
            <person name="Xu A."/>
            <person name="Ren Y."/>
            <person name="Zhang G."/>
            <person name="Bruford M.W."/>
            <person name="Li Q."/>
            <person name="Ma L."/>
            <person name="Guo Y."/>
            <person name="An N."/>
            <person name="Hu Y."/>
            <person name="Zheng Y."/>
            <person name="Shi Y."/>
            <person name="Li Z."/>
            <person name="Liu Q."/>
            <person name="Chen Y."/>
            <person name="Zhao J."/>
            <person name="Qu N."/>
            <person name="Zhao S."/>
            <person name="Tian F."/>
            <person name="Wang X."/>
            <person name="Wang H."/>
            <person name="Xu L."/>
            <person name="Liu X."/>
            <person name="Vinar T."/>
            <person name="Wang Y."/>
            <person name="Lam T.W."/>
            <person name="Yiu S.M."/>
            <person name="Liu S."/>
            <person name="Zhang H."/>
            <person name="Li D."/>
            <person name="Huang Y."/>
            <person name="Wang X."/>
            <person name="Yang G."/>
            <person name="Jiang Z."/>
            <person name="Wang J."/>
            <person name="Qin N."/>
            <person name="Li L."/>
            <person name="Li J."/>
            <person name="Bolund L."/>
            <person name="Kristiansen K."/>
            <person name="Wong G.K."/>
            <person name="Olson M."/>
            <person name="Zhang X."/>
            <person name="Li S."/>
            <person name="Yang H."/>
            <person name="Wang J."/>
            <person name="Wang J."/>
        </authorList>
    </citation>
    <scope>NUCLEOTIDE SEQUENCE [LARGE SCALE GENOMIC DNA]</scope>
</reference>
<evidence type="ECO:0000313" key="4">
    <source>
        <dbReference type="EMBL" id="EFB27481.1"/>
    </source>
</evidence>
<evidence type="ECO:0008006" key="5">
    <source>
        <dbReference type="Google" id="ProtNLM"/>
    </source>
</evidence>
<proteinExistence type="inferred from homology"/>
<evidence type="ECO:0000256" key="2">
    <source>
        <dbReference type="ARBA" id="ARBA00022980"/>
    </source>
</evidence>
<dbReference type="InterPro" id="IPR000077">
    <property type="entry name" value="Ribosomal_eL39"/>
</dbReference>
<comment type="similarity">
    <text evidence="1">Belongs to the eukaryotic ribosomal protein eL39 family.</text>
</comment>
<dbReference type="EMBL" id="GL192656">
    <property type="protein sequence ID" value="EFB27481.1"/>
    <property type="molecule type" value="Genomic_DNA"/>
</dbReference>
<dbReference type="Pfam" id="PF00832">
    <property type="entry name" value="Ribosomal_L39"/>
    <property type="match status" value="1"/>
</dbReference>
<protein>
    <recommendedName>
        <fullName evidence="5">60S ribosomal protein L39</fullName>
    </recommendedName>
</protein>
<gene>
    <name evidence="4" type="ORF">PANDA_007814</name>
</gene>
<dbReference type="InterPro" id="IPR023626">
    <property type="entry name" value="Ribosomal_eL39_dom_sf"/>
</dbReference>
<evidence type="ECO:0000256" key="3">
    <source>
        <dbReference type="ARBA" id="ARBA00023274"/>
    </source>
</evidence>
<dbReference type="FunFam" id="1.10.1620.10:FF:000001">
    <property type="entry name" value="60S ribosomal protein-like L39"/>
    <property type="match status" value="1"/>
</dbReference>
<organism evidence="4">
    <name type="scientific">Ailuropoda melanoleuca</name>
    <name type="common">Giant panda</name>
    <dbReference type="NCBI Taxonomy" id="9646"/>
    <lineage>
        <taxon>Eukaryota</taxon>
        <taxon>Metazoa</taxon>
        <taxon>Chordata</taxon>
        <taxon>Craniata</taxon>
        <taxon>Vertebrata</taxon>
        <taxon>Euteleostomi</taxon>
        <taxon>Mammalia</taxon>
        <taxon>Eutheria</taxon>
        <taxon>Laurasiatheria</taxon>
        <taxon>Carnivora</taxon>
        <taxon>Caniformia</taxon>
        <taxon>Ursidae</taxon>
        <taxon>Ailuropoda</taxon>
    </lineage>
</organism>
<keyword evidence="3" id="KW-0687">Ribonucleoprotein</keyword>
<dbReference type="GO" id="GO:0003735">
    <property type="term" value="F:structural constituent of ribosome"/>
    <property type="evidence" value="ECO:0007669"/>
    <property type="project" value="InterPro"/>
</dbReference>
<dbReference type="GO" id="GO:0022625">
    <property type="term" value="C:cytosolic large ribosomal subunit"/>
    <property type="evidence" value="ECO:0007669"/>
    <property type="project" value="TreeGrafter"/>
</dbReference>
<dbReference type="Gene3D" id="1.10.1620.10">
    <property type="entry name" value="Ribosomal protein L39e"/>
    <property type="match status" value="1"/>
</dbReference>
<dbReference type="SUPFAM" id="SSF48662">
    <property type="entry name" value="Ribosomal protein L39e"/>
    <property type="match status" value="1"/>
</dbReference>
<accession>D2HBC7</accession>
<keyword evidence="2" id="KW-0689">Ribosomal protein</keyword>
<name>D2HBC7_AILME</name>
<sequence>TFRIQRVLAKKRKQNCPIPQWSWTKTGDKIRYSPRRRHWRRTKPGL</sequence>
<dbReference type="PANTHER" id="PTHR19970">
    <property type="entry name" value="RIBOSOMAL PROTEIN L39E"/>
    <property type="match status" value="1"/>
</dbReference>
<dbReference type="InParanoid" id="D2HBC7"/>